<evidence type="ECO:0000256" key="2">
    <source>
        <dbReference type="ARBA" id="ARBA00022692"/>
    </source>
</evidence>
<dbReference type="EMBL" id="JBHTCS010000009">
    <property type="protein sequence ID" value="MFC7447744.1"/>
    <property type="molecule type" value="Genomic_DNA"/>
</dbReference>
<evidence type="ECO:0000256" key="4">
    <source>
        <dbReference type="ARBA" id="ARBA00023136"/>
    </source>
</evidence>
<feature type="transmembrane region" description="Helical" evidence="5">
    <location>
        <begin position="69"/>
        <end position="89"/>
    </location>
</feature>
<organism evidence="6 7">
    <name type="scientific">Rhodococcus daqingensis</name>
    <dbReference type="NCBI Taxonomy" id="2479363"/>
    <lineage>
        <taxon>Bacteria</taxon>
        <taxon>Bacillati</taxon>
        <taxon>Actinomycetota</taxon>
        <taxon>Actinomycetes</taxon>
        <taxon>Mycobacteriales</taxon>
        <taxon>Nocardiaceae</taxon>
        <taxon>Rhodococcus</taxon>
    </lineage>
</organism>
<evidence type="ECO:0000256" key="1">
    <source>
        <dbReference type="ARBA" id="ARBA00004141"/>
    </source>
</evidence>
<dbReference type="RefSeq" id="WP_378403053.1">
    <property type="nucleotide sequence ID" value="NZ_JBHTCS010000009.1"/>
</dbReference>
<keyword evidence="3 5" id="KW-1133">Transmembrane helix</keyword>
<protein>
    <submittedName>
        <fullName evidence="6">DoxX family protein</fullName>
    </submittedName>
</protein>
<reference evidence="7" key="1">
    <citation type="journal article" date="2019" name="Int. J. Syst. Evol. Microbiol.">
        <title>The Global Catalogue of Microorganisms (GCM) 10K type strain sequencing project: providing services to taxonomists for standard genome sequencing and annotation.</title>
        <authorList>
            <consortium name="The Broad Institute Genomics Platform"/>
            <consortium name="The Broad Institute Genome Sequencing Center for Infectious Disease"/>
            <person name="Wu L."/>
            <person name="Ma J."/>
        </authorList>
    </citation>
    <scope>NUCLEOTIDE SEQUENCE [LARGE SCALE GENOMIC DNA]</scope>
    <source>
        <strain evidence="7">ICMP 19430</strain>
    </source>
</reference>
<keyword evidence="2 5" id="KW-0812">Transmembrane</keyword>
<feature type="transmembrane region" description="Helical" evidence="5">
    <location>
        <begin position="43"/>
        <end position="62"/>
    </location>
</feature>
<evidence type="ECO:0000313" key="7">
    <source>
        <dbReference type="Proteomes" id="UP001596484"/>
    </source>
</evidence>
<proteinExistence type="predicted"/>
<keyword evidence="4 5" id="KW-0472">Membrane</keyword>
<name>A0ABW2RV89_9NOCA</name>
<keyword evidence="7" id="KW-1185">Reference proteome</keyword>
<gene>
    <name evidence="6" type="ORF">ACFQS9_07555</name>
</gene>
<evidence type="ECO:0000256" key="5">
    <source>
        <dbReference type="SAM" id="Phobius"/>
    </source>
</evidence>
<sequence length="116" mass="11870">MFVATVVVSVLLAALLGFAAIRKLSHRDRVVQSYARVGVPENRLNTLAAILLAGAAGLILGLAWAPLGVAAATGVICYFAGAVAFHLRAHDAKNLPVPLAYAAVAVVALALRLASS</sequence>
<comment type="caution">
    <text evidence="6">The sequence shown here is derived from an EMBL/GenBank/DDBJ whole genome shotgun (WGS) entry which is preliminary data.</text>
</comment>
<evidence type="ECO:0000256" key="3">
    <source>
        <dbReference type="ARBA" id="ARBA00022989"/>
    </source>
</evidence>
<accession>A0ABW2RV89</accession>
<feature type="transmembrane region" description="Helical" evidence="5">
    <location>
        <begin position="95"/>
        <end position="114"/>
    </location>
</feature>
<evidence type="ECO:0000313" key="6">
    <source>
        <dbReference type="EMBL" id="MFC7447744.1"/>
    </source>
</evidence>
<comment type="subcellular location">
    <subcellularLocation>
        <location evidence="1">Membrane</location>
        <topology evidence="1">Multi-pass membrane protein</topology>
    </subcellularLocation>
</comment>
<dbReference type="InterPro" id="IPR032808">
    <property type="entry name" value="DoxX"/>
</dbReference>
<dbReference type="Pfam" id="PF13564">
    <property type="entry name" value="DoxX_2"/>
    <property type="match status" value="1"/>
</dbReference>
<dbReference type="Proteomes" id="UP001596484">
    <property type="component" value="Unassembled WGS sequence"/>
</dbReference>